<organism evidence="2 3">
    <name type="scientific">Streptococcus mitis</name>
    <dbReference type="NCBI Taxonomy" id="28037"/>
    <lineage>
        <taxon>Bacteria</taxon>
        <taxon>Bacillati</taxon>
        <taxon>Bacillota</taxon>
        <taxon>Bacilli</taxon>
        <taxon>Lactobacillales</taxon>
        <taxon>Streptococcaceae</taxon>
        <taxon>Streptococcus</taxon>
        <taxon>Streptococcus mitis group</taxon>
    </lineage>
</organism>
<dbReference type="AlphaFoldDB" id="A0A2I1TYD2"/>
<reference evidence="2 3" key="1">
    <citation type="submission" date="2017-12" db="EMBL/GenBank/DDBJ databases">
        <title>Phylogenetic diversity of female urinary microbiome.</title>
        <authorList>
            <person name="Thomas-White K."/>
            <person name="Wolfe A.J."/>
        </authorList>
    </citation>
    <scope>NUCLEOTIDE SEQUENCE [LARGE SCALE GENOMIC DNA]</scope>
    <source>
        <strain evidence="2 3">UMB0079</strain>
    </source>
</reference>
<dbReference type="Proteomes" id="UP000234902">
    <property type="component" value="Unassembled WGS sequence"/>
</dbReference>
<dbReference type="RefSeq" id="WP_101782261.1">
    <property type="nucleotide sequence ID" value="NZ_JAPVZH010000002.1"/>
</dbReference>
<proteinExistence type="predicted"/>
<name>A0A2I1TYD2_STRMT</name>
<protein>
    <submittedName>
        <fullName evidence="2">Uncharacterized protein</fullName>
    </submittedName>
</protein>
<evidence type="ECO:0000313" key="3">
    <source>
        <dbReference type="Proteomes" id="UP000234902"/>
    </source>
</evidence>
<dbReference type="EMBL" id="PKID01000005">
    <property type="protein sequence ID" value="PKZ98646.1"/>
    <property type="molecule type" value="Genomic_DNA"/>
</dbReference>
<gene>
    <name evidence="2" type="ORF">CYK19_05565</name>
    <name evidence="1" type="ORF">GEZ98_08275</name>
</gene>
<comment type="caution">
    <text evidence="2">The sequence shown here is derived from an EMBL/GenBank/DDBJ whole genome shotgun (WGS) entry which is preliminary data.</text>
</comment>
<evidence type="ECO:0000313" key="4">
    <source>
        <dbReference type="Proteomes" id="UP000432694"/>
    </source>
</evidence>
<sequence length="264" mass="31062">MFTKNKFQYCIYDHERLELHELQKEYQNDKAGTKLKYENQLFCPGCCKVDLVINEKKGKIYLSSHPKSPHGDGCEYALESASKLELKDYYEKIDADLAEQLLNRILEEKTTRAVQPVNANSPKDKNEISDVKFVLENKVGVRKYLPRRSLLLNELEVSDHLTMYYGECKAFLGKTDKKYYLRMFQNNDHAKYICNLVIPERVYRYLEDELRFIPQSEDLSFKHSRANAVPVKLAFVSTMNKKQEYYNGYLSFSKLLRVKGIKKY</sequence>
<evidence type="ECO:0000313" key="2">
    <source>
        <dbReference type="EMBL" id="PKZ98646.1"/>
    </source>
</evidence>
<accession>A0A2I1TYD2</accession>
<dbReference type="EMBL" id="WIJB01000008">
    <property type="protein sequence ID" value="MQQ02866.1"/>
    <property type="molecule type" value="Genomic_DNA"/>
</dbReference>
<evidence type="ECO:0000313" key="1">
    <source>
        <dbReference type="EMBL" id="MQQ02866.1"/>
    </source>
</evidence>
<dbReference type="Proteomes" id="UP000432694">
    <property type="component" value="Unassembled WGS sequence"/>
</dbReference>
<reference evidence="1 4" key="2">
    <citation type="submission" date="2019-10" db="EMBL/GenBank/DDBJ databases">
        <title>Streptococcus mitis of the oral and urogenital tracts.</title>
        <authorList>
            <person name="Price T."/>
            <person name="Mores C.R."/>
            <person name="Putonti C."/>
            <person name="Wolfe A.J."/>
        </authorList>
    </citation>
    <scope>NUCLEOTIDE SEQUENCE [LARGE SCALE GENOMIC DNA]</scope>
    <source>
        <strain evidence="1 4">SM50</strain>
    </source>
</reference>